<keyword evidence="13" id="KW-0732">Signal</keyword>
<dbReference type="Pfam" id="PF07715">
    <property type="entry name" value="Plug"/>
    <property type="match status" value="1"/>
</dbReference>
<evidence type="ECO:0000259" key="14">
    <source>
        <dbReference type="SMART" id="SM00965"/>
    </source>
</evidence>
<keyword evidence="9 11" id="KW-0472">Membrane</keyword>
<dbReference type="InterPro" id="IPR000531">
    <property type="entry name" value="Beta-barrel_TonB"/>
</dbReference>
<comment type="caution">
    <text evidence="15">The sequence shown here is derived from an EMBL/GenBank/DDBJ whole genome shotgun (WGS) entry which is preliminary data.</text>
</comment>
<feature type="signal peptide" evidence="13">
    <location>
        <begin position="1"/>
        <end position="28"/>
    </location>
</feature>
<reference evidence="15 16" key="1">
    <citation type="submission" date="2015-08" db="EMBL/GenBank/DDBJ databases">
        <title>Draft Genome Sequence of Pseudoalteromonas porphyrae UCD-SED14.</title>
        <authorList>
            <person name="Coil D.A."/>
            <person name="Jospin G."/>
            <person name="Lee R.D."/>
            <person name="Eisen J.A."/>
        </authorList>
    </citation>
    <scope>NUCLEOTIDE SEQUENCE [LARGE SCALE GENOMIC DNA]</scope>
    <source>
        <strain evidence="15 16">UCD-SED14</strain>
    </source>
</reference>
<keyword evidence="5" id="KW-0410">Iron transport</keyword>
<evidence type="ECO:0000256" key="10">
    <source>
        <dbReference type="ARBA" id="ARBA00023237"/>
    </source>
</evidence>
<dbReference type="AlphaFoldDB" id="A0A0N1EP54"/>
<evidence type="ECO:0000256" key="1">
    <source>
        <dbReference type="ARBA" id="ARBA00004571"/>
    </source>
</evidence>
<dbReference type="GO" id="GO:0015344">
    <property type="term" value="F:siderophore uptake transmembrane transporter activity"/>
    <property type="evidence" value="ECO:0007669"/>
    <property type="project" value="TreeGrafter"/>
</dbReference>
<evidence type="ECO:0000256" key="9">
    <source>
        <dbReference type="ARBA" id="ARBA00023136"/>
    </source>
</evidence>
<dbReference type="SMART" id="SM00965">
    <property type="entry name" value="STN"/>
    <property type="match status" value="1"/>
</dbReference>
<comment type="similarity">
    <text evidence="2 11 12">Belongs to the TonB-dependent receptor family.</text>
</comment>
<sequence length="875" mass="96788">MPKYQPYHAKLTPLAFALGLALSLPTMAQSSSTIVTFNIAQQPLSQALNQLAKQADMSLIADAAILRNLQAPAVYGQRTIHDALSHALQNTGINAQIIDNTIIIKADIAADTSSQTPDLSKTQINEKTTITDDQNIEVIVINGDKINLNRHELDRNKGSSNSDIFSTFTGIDANNLRNEAGALDIGIRGVQGEGRVPIFIDGSLQSTHTNRGYMGTSDRTYIDSDLISTVAVEKGSAIKGAAFSAGAIGGTVNITTLNTSDILKPNADAGALIKLKTYNNNHTPTVSDDANQQLYYQVRNHNSASDFDNGGILLAGAFKTDQLNAVLAYSDKKTGNYFAGKHGYENFVETYQWGQRLPPVNQNGEVVNTSFESESYLAKIQYAFNDEHNIELNTRHHQQEAGEMLASYWFKQREGDFWILPDGEYGTIPVGIETMPQWQPGSALVNSANLLYRFLPTNNPLIDLKVNVWTTNAKLRQYNALASNLGPNALQYFHEYSNQRHGLGAYNTSAFNVISVPTTLMYGVSLQNEILKPKEGSLKYFYGDKTTSRDGKQTIRSLFVNAQFDLDPIELTVNLNHHDSQTKDNQSELALNFDPKTDFTAQLYYSLFDNTALKAKYSKAYRMPNIYETTVSNEVFSYSPDYPVTPENSNTFELGIESHFSDTLIKGDRLTLSANYFDTRIENMLATAQLPNKDPNAQPWQVKYTFTNYDSFELPGIELNLNYKSDLFYSTISYTNYTNIKICSALIAGIEGVNNCNNQGFSGSLTPLRIPPKRNIVATIGTSFINNRFDIGFTYKGHSEKHHPAGFLSGTGAKAISKIPASYQLDFFANYKFNNTFSGYTTITNLTDRYTVSSGSIVAMPEPGRTITIGLEIKL</sequence>
<keyword evidence="7" id="KW-0408">Iron</keyword>
<dbReference type="InterPro" id="IPR036942">
    <property type="entry name" value="Beta-barrel_TonB_sf"/>
</dbReference>
<dbReference type="Gene3D" id="3.55.50.30">
    <property type="match status" value="1"/>
</dbReference>
<evidence type="ECO:0000256" key="4">
    <source>
        <dbReference type="ARBA" id="ARBA00022452"/>
    </source>
</evidence>
<dbReference type="Gene3D" id="2.170.130.10">
    <property type="entry name" value="TonB-dependent receptor, plug domain"/>
    <property type="match status" value="1"/>
</dbReference>
<evidence type="ECO:0000256" key="13">
    <source>
        <dbReference type="SAM" id="SignalP"/>
    </source>
</evidence>
<keyword evidence="3 11" id="KW-0813">Transport</keyword>
<dbReference type="InterPro" id="IPR011662">
    <property type="entry name" value="Secretin/TonB_short_N"/>
</dbReference>
<dbReference type="InterPro" id="IPR039426">
    <property type="entry name" value="TonB-dep_rcpt-like"/>
</dbReference>
<dbReference type="InterPro" id="IPR037066">
    <property type="entry name" value="Plug_dom_sf"/>
</dbReference>
<keyword evidence="6 11" id="KW-0812">Transmembrane</keyword>
<feature type="chain" id="PRO_5005870571" description="Secretin/TonB short N-terminal domain-containing protein" evidence="13">
    <location>
        <begin position="29"/>
        <end position="875"/>
    </location>
</feature>
<keyword evidence="4 11" id="KW-1134">Transmembrane beta strand</keyword>
<dbReference type="Pfam" id="PF07660">
    <property type="entry name" value="STN"/>
    <property type="match status" value="1"/>
</dbReference>
<dbReference type="PANTHER" id="PTHR30069:SF41">
    <property type="entry name" value="HEME_HEMOPEXIN UTILIZATION PROTEIN C"/>
    <property type="match status" value="1"/>
</dbReference>
<dbReference type="Gene3D" id="2.40.170.20">
    <property type="entry name" value="TonB-dependent receptor, beta-barrel domain"/>
    <property type="match status" value="1"/>
</dbReference>
<evidence type="ECO:0000256" key="11">
    <source>
        <dbReference type="PROSITE-ProRule" id="PRU01360"/>
    </source>
</evidence>
<accession>A0A0N1EP54</accession>
<dbReference type="PANTHER" id="PTHR30069">
    <property type="entry name" value="TONB-DEPENDENT OUTER MEMBRANE RECEPTOR"/>
    <property type="match status" value="1"/>
</dbReference>
<dbReference type="RefSeq" id="WP_054454315.1">
    <property type="nucleotide sequence ID" value="NZ_LHPH01000010.1"/>
</dbReference>
<dbReference type="Pfam" id="PF00593">
    <property type="entry name" value="TonB_dep_Rec_b-barrel"/>
    <property type="match status" value="1"/>
</dbReference>
<name>A0A0N1EP54_9GAMM</name>
<feature type="domain" description="Secretin/TonB short N-terminal" evidence="14">
    <location>
        <begin position="57"/>
        <end position="107"/>
    </location>
</feature>
<dbReference type="InterPro" id="IPR012910">
    <property type="entry name" value="Plug_dom"/>
</dbReference>
<dbReference type="Proteomes" id="UP000037848">
    <property type="component" value="Unassembled WGS sequence"/>
</dbReference>
<keyword evidence="8 12" id="KW-0798">TonB box</keyword>
<evidence type="ECO:0000256" key="7">
    <source>
        <dbReference type="ARBA" id="ARBA00023004"/>
    </source>
</evidence>
<proteinExistence type="inferred from homology"/>
<keyword evidence="16" id="KW-1185">Reference proteome</keyword>
<dbReference type="GO" id="GO:0009279">
    <property type="term" value="C:cell outer membrane"/>
    <property type="evidence" value="ECO:0007669"/>
    <property type="project" value="UniProtKB-SubCell"/>
</dbReference>
<dbReference type="PROSITE" id="PS52016">
    <property type="entry name" value="TONB_DEPENDENT_REC_3"/>
    <property type="match status" value="1"/>
</dbReference>
<comment type="subcellular location">
    <subcellularLocation>
        <location evidence="1 11">Cell outer membrane</location>
        <topology evidence="1 11">Multi-pass membrane protein</topology>
    </subcellularLocation>
</comment>
<dbReference type="SUPFAM" id="SSF56935">
    <property type="entry name" value="Porins"/>
    <property type="match status" value="1"/>
</dbReference>
<evidence type="ECO:0000256" key="3">
    <source>
        <dbReference type="ARBA" id="ARBA00022448"/>
    </source>
</evidence>
<evidence type="ECO:0000313" key="16">
    <source>
        <dbReference type="Proteomes" id="UP000037848"/>
    </source>
</evidence>
<dbReference type="PATRIC" id="fig|187330.3.peg.4219"/>
<evidence type="ECO:0000256" key="6">
    <source>
        <dbReference type="ARBA" id="ARBA00022692"/>
    </source>
</evidence>
<dbReference type="STRING" id="187330.AMS58_14940"/>
<dbReference type="GO" id="GO:0044718">
    <property type="term" value="P:siderophore transmembrane transport"/>
    <property type="evidence" value="ECO:0007669"/>
    <property type="project" value="TreeGrafter"/>
</dbReference>
<dbReference type="OrthoDB" id="6046653at2"/>
<keyword evidence="10 11" id="KW-0998">Cell outer membrane</keyword>
<evidence type="ECO:0000313" key="15">
    <source>
        <dbReference type="EMBL" id="KPH63110.1"/>
    </source>
</evidence>
<evidence type="ECO:0000256" key="12">
    <source>
        <dbReference type="RuleBase" id="RU003357"/>
    </source>
</evidence>
<gene>
    <name evidence="15" type="ORF">ADS77_10520</name>
</gene>
<evidence type="ECO:0000256" key="5">
    <source>
        <dbReference type="ARBA" id="ARBA00022496"/>
    </source>
</evidence>
<evidence type="ECO:0000256" key="2">
    <source>
        <dbReference type="ARBA" id="ARBA00009810"/>
    </source>
</evidence>
<keyword evidence="5" id="KW-0406">Ion transport</keyword>
<evidence type="ECO:0000256" key="8">
    <source>
        <dbReference type="ARBA" id="ARBA00023077"/>
    </source>
</evidence>
<dbReference type="EMBL" id="LHPH01000010">
    <property type="protein sequence ID" value="KPH63110.1"/>
    <property type="molecule type" value="Genomic_DNA"/>
</dbReference>
<organism evidence="15 16">
    <name type="scientific">Pseudoalteromonas porphyrae</name>
    <dbReference type="NCBI Taxonomy" id="187330"/>
    <lineage>
        <taxon>Bacteria</taxon>
        <taxon>Pseudomonadati</taxon>
        <taxon>Pseudomonadota</taxon>
        <taxon>Gammaproteobacteria</taxon>
        <taxon>Alteromonadales</taxon>
        <taxon>Pseudoalteromonadaceae</taxon>
        <taxon>Pseudoalteromonas</taxon>
    </lineage>
</organism>
<protein>
    <recommendedName>
        <fullName evidence="14">Secretin/TonB short N-terminal domain-containing protein</fullName>
    </recommendedName>
</protein>